<evidence type="ECO:0000313" key="3">
    <source>
        <dbReference type="Proteomes" id="UP000662888"/>
    </source>
</evidence>
<protein>
    <submittedName>
        <fullName evidence="2">GNAT family N-acetyltransferase</fullName>
    </submittedName>
</protein>
<accession>A0AA48WFZ2</accession>
<sequence>MDDGAGGESAGMNGWTSVPLQRSLGAHGAAWDQLNRRLFGDHPLLTTVFIDGLLRHFGDGGEHLCVYRRDGAIEAMCLLKRRNALVWASFLPAQAQIAPTLVDDNSLLPSLLASLPGMAIQLDLLCNDPAVGSVLAGATPHRHLLNQALTMKIDLAGSFAGYWSSRSKQLQSNIKKRDKRLLDDGIEQRRVHIGAAGEIVAAVDRYAALEGAGWKGRNGTAVGSTPAQHQFYRDLMQRCASDGQAFVSELWFGDTLAASRLILRRSGMYVILKTSYDERFADYAPGRLLLRDVIEQAFAAGAGGAIEFYTDADQNQLEWATAQRWIQHRTLYRWNVAEALAVSLRAWRSNPQVPEGLAVEVFDHPDALPADVQTFMTKAEKHNVAGGLAWYRNLAGTVYPDNPGLRFYVLRHGQQLMAVLPLRAEKAGAAWQLTSLSNFYTSLYEPVLEPGLKSREMVALLSAIQTDFPGLASLTLAPMDPASHSYQTLLGAMRMKGWIAFEYFTFGNWYQPVNFDWASYLAARSGTLQNTLRRMRKKFASDGGTLEIVTSIKELPVAIAAYEKVYAASWKKPEPFPAFTPGLMQAYAAKGFLRLGLAWLDGEPVAAQLWIVSHGRAEIYKLAYDERFKGYSPGTLITAMLMEHAIDKDKVTEIDYLIGDDAYKKTWMSHRRERWGLVAYNPKALRGLTGLAREAAGRAARGVADRLI</sequence>
<evidence type="ECO:0000259" key="1">
    <source>
        <dbReference type="Pfam" id="PF13480"/>
    </source>
</evidence>
<dbReference type="InterPro" id="IPR038740">
    <property type="entry name" value="BioF2-like_GNAT_dom"/>
</dbReference>
<dbReference type="EMBL" id="CP065053">
    <property type="protein sequence ID" value="QPI51608.1"/>
    <property type="molecule type" value="Genomic_DNA"/>
</dbReference>
<evidence type="ECO:0000313" key="2">
    <source>
        <dbReference type="EMBL" id="QPI51608.1"/>
    </source>
</evidence>
<keyword evidence="3" id="KW-1185">Reference proteome</keyword>
<name>A0AA48WFZ2_9BURK</name>
<dbReference type="SUPFAM" id="SSF55729">
    <property type="entry name" value="Acyl-CoA N-acyltransferases (Nat)"/>
    <property type="match status" value="2"/>
</dbReference>
<dbReference type="Pfam" id="PF13480">
    <property type="entry name" value="Acetyltransf_6"/>
    <property type="match status" value="2"/>
</dbReference>
<dbReference type="RefSeq" id="WP_206091195.1">
    <property type="nucleotide sequence ID" value="NZ_CP065053.1"/>
</dbReference>
<organism evidence="2 3">
    <name type="scientific">Massilia antarctica</name>
    <dbReference type="NCBI Taxonomy" id="2765360"/>
    <lineage>
        <taxon>Bacteria</taxon>
        <taxon>Pseudomonadati</taxon>
        <taxon>Pseudomonadota</taxon>
        <taxon>Betaproteobacteria</taxon>
        <taxon>Burkholderiales</taxon>
        <taxon>Oxalobacteraceae</taxon>
        <taxon>Telluria group</taxon>
        <taxon>Massilia</taxon>
    </lineage>
</organism>
<feature type="domain" description="BioF2-like acetyltransferase" evidence="1">
    <location>
        <begin position="530"/>
        <end position="665"/>
    </location>
</feature>
<feature type="domain" description="BioF2-like acetyltransferase" evidence="1">
    <location>
        <begin position="171"/>
        <end position="302"/>
    </location>
</feature>
<dbReference type="Proteomes" id="UP000662888">
    <property type="component" value="Chromosome"/>
</dbReference>
<reference evidence="2 3" key="1">
    <citation type="submission" date="2020-11" db="EMBL/GenBank/DDBJ databases">
        <authorList>
            <person name="Sun Q."/>
        </authorList>
    </citation>
    <scope>NUCLEOTIDE SEQUENCE [LARGE SCALE GENOMIC DNA]</scope>
    <source>
        <strain evidence="2 3">P8398</strain>
    </source>
</reference>
<gene>
    <name evidence="2" type="ORF">IV454_08965</name>
</gene>
<proteinExistence type="predicted"/>
<dbReference type="InterPro" id="IPR016181">
    <property type="entry name" value="Acyl_CoA_acyltransferase"/>
</dbReference>
<dbReference type="Gene3D" id="3.40.630.30">
    <property type="match status" value="1"/>
</dbReference>